<evidence type="ECO:0000313" key="1">
    <source>
        <dbReference type="EMBL" id="CAG9621243.1"/>
    </source>
</evidence>
<dbReference type="PANTHER" id="PTHR10000:SF25">
    <property type="entry name" value="PHOSPHATASE YKRA-RELATED"/>
    <property type="match status" value="1"/>
</dbReference>
<dbReference type="Gene3D" id="3.40.50.1000">
    <property type="entry name" value="HAD superfamily/HAD-like"/>
    <property type="match status" value="1"/>
</dbReference>
<reference evidence="1 2" key="1">
    <citation type="submission" date="2021-10" db="EMBL/GenBank/DDBJ databases">
        <authorList>
            <person name="Criscuolo A."/>
        </authorList>
    </citation>
    <scope>NUCLEOTIDE SEQUENCE [LARGE SCALE GENOMIC DNA]</scope>
    <source>
        <strain evidence="2">CIP 111883</strain>
    </source>
</reference>
<dbReference type="SFLD" id="SFLDG01140">
    <property type="entry name" value="C2.B:_Phosphomannomutase_and_P"/>
    <property type="match status" value="1"/>
</dbReference>
<keyword evidence="1" id="KW-0378">Hydrolase</keyword>
<dbReference type="InterPro" id="IPR036412">
    <property type="entry name" value="HAD-like_sf"/>
</dbReference>
<dbReference type="Gene3D" id="3.30.1240.10">
    <property type="match status" value="1"/>
</dbReference>
<dbReference type="PROSITE" id="PS01229">
    <property type="entry name" value="COF_2"/>
    <property type="match status" value="1"/>
</dbReference>
<dbReference type="EC" id="3.1.3.-" evidence="1"/>
<proteinExistence type="predicted"/>
<comment type="caution">
    <text evidence="1">The sequence shown here is derived from an EMBL/GenBank/DDBJ whole genome shotgun (WGS) entry which is preliminary data.</text>
</comment>
<dbReference type="SUPFAM" id="SSF56784">
    <property type="entry name" value="HAD-like"/>
    <property type="match status" value="1"/>
</dbReference>
<dbReference type="NCBIfam" id="TIGR01484">
    <property type="entry name" value="HAD-SF-IIB"/>
    <property type="match status" value="1"/>
</dbReference>
<dbReference type="RefSeq" id="WP_230501143.1">
    <property type="nucleotide sequence ID" value="NZ_CAKJTJ010000009.1"/>
</dbReference>
<dbReference type="Pfam" id="PF08282">
    <property type="entry name" value="Hydrolase_3"/>
    <property type="match status" value="1"/>
</dbReference>
<dbReference type="GO" id="GO:0016787">
    <property type="term" value="F:hydrolase activity"/>
    <property type="evidence" value="ECO:0007669"/>
    <property type="project" value="UniProtKB-KW"/>
</dbReference>
<accession>A0ABM8YN24</accession>
<name>A0ABM8YN24_9BACI</name>
<dbReference type="InterPro" id="IPR006379">
    <property type="entry name" value="HAD-SF_hydro_IIB"/>
</dbReference>
<gene>
    <name evidence="1" type="ORF">BACCIP111883_02015</name>
</gene>
<dbReference type="SFLD" id="SFLDG01144">
    <property type="entry name" value="C2.B.4:_PGP_Like"/>
    <property type="match status" value="1"/>
</dbReference>
<dbReference type="Proteomes" id="UP000789833">
    <property type="component" value="Unassembled WGS sequence"/>
</dbReference>
<dbReference type="InterPro" id="IPR000150">
    <property type="entry name" value="Cof"/>
</dbReference>
<evidence type="ECO:0000313" key="2">
    <source>
        <dbReference type="Proteomes" id="UP000789833"/>
    </source>
</evidence>
<sequence length="258" mass="29008">MQTSYKIAFFDIDGTITNHEDGTISDKTKSAIKSLKEKGIQVVAATGRPLSMCEEIRELGIDTFITANGGHVKHKEEVIHKVPLNPKVLKEVYEFAAEQNHGLSFYTEGLKVNGVREIRFAQALKETLFLADYPSELDETEEEVYLLCLFAAEDMMEPYNEKFPDLTFRRWHPFVLNVLEEDVSKSQAIINLLDYFGVDKSEAIAFGDGENDIDMLELVGFGVAMGNGSEKLKSVADYVTKKSSEDGIYYALKQLQII</sequence>
<protein>
    <submittedName>
        <fullName evidence="1">Phosphatase</fullName>
        <ecNumber evidence="1">3.1.3.-</ecNumber>
    </submittedName>
</protein>
<dbReference type="SFLD" id="SFLDS00003">
    <property type="entry name" value="Haloacid_Dehalogenase"/>
    <property type="match status" value="1"/>
</dbReference>
<dbReference type="EMBL" id="CAKJTJ010000009">
    <property type="protein sequence ID" value="CAG9621243.1"/>
    <property type="molecule type" value="Genomic_DNA"/>
</dbReference>
<dbReference type="InterPro" id="IPR023214">
    <property type="entry name" value="HAD_sf"/>
</dbReference>
<dbReference type="PANTHER" id="PTHR10000">
    <property type="entry name" value="PHOSPHOSERINE PHOSPHATASE"/>
    <property type="match status" value="1"/>
</dbReference>
<organism evidence="1 2">
    <name type="scientific">Sutcliffiella rhizosphaerae</name>
    <dbReference type="NCBI Taxonomy" id="2880967"/>
    <lineage>
        <taxon>Bacteria</taxon>
        <taxon>Bacillati</taxon>
        <taxon>Bacillota</taxon>
        <taxon>Bacilli</taxon>
        <taxon>Bacillales</taxon>
        <taxon>Bacillaceae</taxon>
        <taxon>Sutcliffiella</taxon>
    </lineage>
</organism>
<dbReference type="NCBIfam" id="TIGR00099">
    <property type="entry name" value="Cof-subfamily"/>
    <property type="match status" value="1"/>
</dbReference>
<keyword evidence="2" id="KW-1185">Reference proteome</keyword>